<dbReference type="InterPro" id="IPR013718">
    <property type="entry name" value="COQ9_C"/>
</dbReference>
<keyword evidence="5" id="KW-0446">Lipid-binding</keyword>
<comment type="similarity">
    <text evidence="2">Belongs to the COQ9 family.</text>
</comment>
<name>A0ABS8CPX9_9RHOB</name>
<comment type="function">
    <text evidence="6">Membrane-associated protein that warps the membrane surface to access and bind aromatic isoprenes with high specificity, including ubiquinone (CoQ) isoprene intermediates and presents them directly to COQ7, therefore facilitating the COQ7-mediated hydroxylase step. Participates in the biosynthesis of coenzyme Q, also named ubiquinone, an essential lipid-soluble electron transporter for aerobic cellular respiration.</text>
</comment>
<dbReference type="PANTHER" id="PTHR21427:SF19">
    <property type="entry name" value="UBIQUINONE BIOSYNTHESIS PROTEIN COQ9, MITOCHONDRIAL"/>
    <property type="match status" value="1"/>
</dbReference>
<sequence>MQAAELREKLLDAALNHVAFDGWSEATFQAALADSGLEPGLARALFPRGGLDLALAYHQRGDRQMMRQLAAEDLSALRFRDRIARAVMLRLSLAEREAVQRGTTLLALPQNAAQGSKALWGTADAIWCALGDTSEDVNWYTKRATLSAVYGATVLYWLGDDSPDHQATRDFLDRRIEGVMQFEKTKAKLAQNPLGKALIAGPLKFLGRIRAPALPKDLPGRETPAEGPDQGSQPG</sequence>
<evidence type="ECO:0000313" key="10">
    <source>
        <dbReference type="Proteomes" id="UP001198571"/>
    </source>
</evidence>
<accession>A0ABS8CPX9</accession>
<dbReference type="EMBL" id="JACDXX010000016">
    <property type="protein sequence ID" value="MCB5411457.1"/>
    <property type="molecule type" value="Genomic_DNA"/>
</dbReference>
<keyword evidence="4" id="KW-0809">Transit peptide</keyword>
<feature type="region of interest" description="Disordered" evidence="7">
    <location>
        <begin position="214"/>
        <end position="235"/>
    </location>
</feature>
<evidence type="ECO:0000256" key="6">
    <source>
        <dbReference type="ARBA" id="ARBA00058104"/>
    </source>
</evidence>
<evidence type="ECO:0000256" key="5">
    <source>
        <dbReference type="ARBA" id="ARBA00023121"/>
    </source>
</evidence>
<evidence type="ECO:0000256" key="1">
    <source>
        <dbReference type="ARBA" id="ARBA00004749"/>
    </source>
</evidence>
<dbReference type="Gene3D" id="1.10.357.10">
    <property type="entry name" value="Tetracycline Repressor, domain 2"/>
    <property type="match status" value="1"/>
</dbReference>
<keyword evidence="10" id="KW-1185">Reference proteome</keyword>
<evidence type="ECO:0000256" key="3">
    <source>
        <dbReference type="ARBA" id="ARBA00022688"/>
    </source>
</evidence>
<evidence type="ECO:0000313" key="9">
    <source>
        <dbReference type="EMBL" id="MCB5411457.1"/>
    </source>
</evidence>
<dbReference type="Pfam" id="PF08511">
    <property type="entry name" value="COQ9"/>
    <property type="match status" value="1"/>
</dbReference>
<dbReference type="RefSeq" id="WP_226936923.1">
    <property type="nucleotide sequence ID" value="NZ_JACDXX010000016.1"/>
</dbReference>
<dbReference type="NCBIfam" id="TIGR02396">
    <property type="entry name" value="diverge_rpsU"/>
    <property type="match status" value="1"/>
</dbReference>
<evidence type="ECO:0000256" key="4">
    <source>
        <dbReference type="ARBA" id="ARBA00022946"/>
    </source>
</evidence>
<comment type="pathway">
    <text evidence="1">Cofactor biosynthesis; ubiquinone biosynthesis.</text>
</comment>
<dbReference type="InterPro" id="IPR012762">
    <property type="entry name" value="Ubiq_biosynth_COQ9"/>
</dbReference>
<dbReference type="Proteomes" id="UP001198571">
    <property type="component" value="Unassembled WGS sequence"/>
</dbReference>
<keyword evidence="3" id="KW-0831">Ubiquinone biosynthesis</keyword>
<gene>
    <name evidence="9" type="ORF">H0485_15810</name>
</gene>
<organism evidence="9 10">
    <name type="scientific">Pseudogemmobacter faecipullorum</name>
    <dbReference type="NCBI Taxonomy" id="2755041"/>
    <lineage>
        <taxon>Bacteria</taxon>
        <taxon>Pseudomonadati</taxon>
        <taxon>Pseudomonadota</taxon>
        <taxon>Alphaproteobacteria</taxon>
        <taxon>Rhodobacterales</taxon>
        <taxon>Paracoccaceae</taxon>
        <taxon>Pseudogemmobacter</taxon>
    </lineage>
</organism>
<protein>
    <submittedName>
        <fullName evidence="9">COQ9 family protein</fullName>
    </submittedName>
</protein>
<dbReference type="PANTHER" id="PTHR21427">
    <property type="entry name" value="UBIQUINONE BIOSYNTHESIS PROTEIN COQ9, MITOCHONDRIAL"/>
    <property type="match status" value="1"/>
</dbReference>
<feature type="domain" description="COQ9 C-terminal" evidence="8">
    <location>
        <begin position="113"/>
        <end position="183"/>
    </location>
</feature>
<evidence type="ECO:0000256" key="2">
    <source>
        <dbReference type="ARBA" id="ARBA00010766"/>
    </source>
</evidence>
<comment type="caution">
    <text evidence="9">The sequence shown here is derived from an EMBL/GenBank/DDBJ whole genome shotgun (WGS) entry which is preliminary data.</text>
</comment>
<evidence type="ECO:0000259" key="8">
    <source>
        <dbReference type="Pfam" id="PF08511"/>
    </source>
</evidence>
<proteinExistence type="inferred from homology"/>
<evidence type="ECO:0000256" key="7">
    <source>
        <dbReference type="SAM" id="MobiDB-lite"/>
    </source>
</evidence>
<reference evidence="9 10" key="1">
    <citation type="submission" date="2020-07" db="EMBL/GenBank/DDBJ databases">
        <title>Pseudogemmobacter sp. nov., isolated from poultry manure in Taiwan.</title>
        <authorList>
            <person name="Lin S.-Y."/>
            <person name="Tang Y.-S."/>
            <person name="Young C.-C."/>
        </authorList>
    </citation>
    <scope>NUCLEOTIDE SEQUENCE [LARGE SCALE GENOMIC DNA]</scope>
    <source>
        <strain evidence="9 10">CC-YST710</strain>
    </source>
</reference>